<evidence type="ECO:0000256" key="4">
    <source>
        <dbReference type="ARBA" id="ARBA00022833"/>
    </source>
</evidence>
<dbReference type="GO" id="GO:0005634">
    <property type="term" value="C:nucleus"/>
    <property type="evidence" value="ECO:0007669"/>
    <property type="project" value="TreeGrafter"/>
</dbReference>
<reference evidence="7" key="1">
    <citation type="submission" date="2020-05" db="UniProtKB">
        <authorList>
            <consortium name="EnsemblMetazoa"/>
        </authorList>
    </citation>
    <scope>IDENTIFICATION</scope>
    <source>
        <strain evidence="7">Yale</strain>
    </source>
</reference>
<dbReference type="PANTHER" id="PTHR23057">
    <property type="entry name" value="JUXTAPOSED WITH ANOTHER ZINC FINGER PROTEIN 1"/>
    <property type="match status" value="1"/>
</dbReference>
<feature type="region of interest" description="Disordered" evidence="5">
    <location>
        <begin position="39"/>
        <end position="99"/>
    </location>
</feature>
<feature type="domain" description="C2H2-type" evidence="6">
    <location>
        <begin position="131"/>
        <end position="154"/>
    </location>
</feature>
<dbReference type="PANTHER" id="PTHR23057:SF0">
    <property type="entry name" value="JUXTAPOSED WITH ANOTHER ZINC FINGER PROTEIN 1"/>
    <property type="match status" value="1"/>
</dbReference>
<dbReference type="VEuPathDB" id="VectorBase:GMOY001167"/>
<dbReference type="Gene3D" id="3.30.160.60">
    <property type="entry name" value="Classic Zinc Finger"/>
    <property type="match status" value="1"/>
</dbReference>
<keyword evidence="2" id="KW-0677">Repeat</keyword>
<dbReference type="SUPFAM" id="SSF57667">
    <property type="entry name" value="beta-beta-alpha zinc fingers"/>
    <property type="match status" value="1"/>
</dbReference>
<protein>
    <recommendedName>
        <fullName evidence="6">C2H2-type domain-containing protein</fullName>
    </recommendedName>
</protein>
<evidence type="ECO:0000256" key="3">
    <source>
        <dbReference type="ARBA" id="ARBA00022771"/>
    </source>
</evidence>
<evidence type="ECO:0000259" key="6">
    <source>
        <dbReference type="PROSITE" id="PS00028"/>
    </source>
</evidence>
<evidence type="ECO:0000313" key="7">
    <source>
        <dbReference type="EnsemblMetazoa" id="GMOY001167-PA"/>
    </source>
</evidence>
<keyword evidence="8" id="KW-1185">Reference proteome</keyword>
<dbReference type="SMART" id="SM00355">
    <property type="entry name" value="ZnF_C2H2"/>
    <property type="match status" value="2"/>
</dbReference>
<feature type="region of interest" description="Disordered" evidence="5">
    <location>
        <begin position="305"/>
        <end position="353"/>
    </location>
</feature>
<feature type="compositionally biased region" description="Low complexity" evidence="5">
    <location>
        <begin position="57"/>
        <end position="67"/>
    </location>
</feature>
<name>A0A1B0FC90_GLOMM</name>
<dbReference type="Proteomes" id="UP000092444">
    <property type="component" value="Unassembled WGS sequence"/>
</dbReference>
<dbReference type="GO" id="GO:0008270">
    <property type="term" value="F:zinc ion binding"/>
    <property type="evidence" value="ECO:0007669"/>
    <property type="project" value="UniProtKB-KW"/>
</dbReference>
<dbReference type="PROSITE" id="PS00028">
    <property type="entry name" value="ZINC_FINGER_C2H2_1"/>
    <property type="match status" value="1"/>
</dbReference>
<keyword evidence="1" id="KW-0479">Metal-binding</keyword>
<dbReference type="AlphaFoldDB" id="A0A1B0FC90"/>
<feature type="compositionally biased region" description="Acidic residues" evidence="5">
    <location>
        <begin position="82"/>
        <end position="97"/>
    </location>
</feature>
<evidence type="ECO:0000313" key="8">
    <source>
        <dbReference type="Proteomes" id="UP000092444"/>
    </source>
</evidence>
<proteinExistence type="predicted"/>
<dbReference type="InterPro" id="IPR051580">
    <property type="entry name" value="ZnF-Chromatin_assoc"/>
</dbReference>
<feature type="compositionally biased region" description="Basic and acidic residues" evidence="5">
    <location>
        <begin position="342"/>
        <end position="353"/>
    </location>
</feature>
<sequence length="353" mass="38625">MLHIDGTHINYDREIIEQMERSQPASLALSYGLRSMPDGARKETVCPNNNATDADSRPTSTSRLRSSIVMSTNRSNTPTGSEMDEDEYVGSESEDSNDSWTTEKYSSSFIMHYAKRYSKSSRFRSEKPFACPVPGCEKRYKTVSGIKYHSKKEHKNNGKVRKRFMCPCGKCYKGAQGLKSHALMIHNSSPKNVLSIPKASGPVEDAEFTLETSSMSSCSSDAFGEQIVTTAIVHSPPSTAIAADNCFYAAQAAIQAAPSTVITAAAANNDATSARIYPPAISPTFVEQKCSANSIKEKMFANVEGKAAGANRSDRKVRRRGNSSSEEDGDTSQSNLCKKSTKSNDSKKRYQEH</sequence>
<organism evidence="7 8">
    <name type="scientific">Glossina morsitans morsitans</name>
    <name type="common">Savannah tsetse fly</name>
    <dbReference type="NCBI Taxonomy" id="37546"/>
    <lineage>
        <taxon>Eukaryota</taxon>
        <taxon>Metazoa</taxon>
        <taxon>Ecdysozoa</taxon>
        <taxon>Arthropoda</taxon>
        <taxon>Hexapoda</taxon>
        <taxon>Insecta</taxon>
        <taxon>Pterygota</taxon>
        <taxon>Neoptera</taxon>
        <taxon>Endopterygota</taxon>
        <taxon>Diptera</taxon>
        <taxon>Brachycera</taxon>
        <taxon>Muscomorpha</taxon>
        <taxon>Hippoboscoidea</taxon>
        <taxon>Glossinidae</taxon>
        <taxon>Glossina</taxon>
    </lineage>
</organism>
<evidence type="ECO:0000256" key="2">
    <source>
        <dbReference type="ARBA" id="ARBA00022737"/>
    </source>
</evidence>
<dbReference type="STRING" id="37546.A0A1B0FC90"/>
<dbReference type="PhylomeDB" id="A0A1B0FC90"/>
<dbReference type="InterPro" id="IPR036236">
    <property type="entry name" value="Znf_C2H2_sf"/>
</dbReference>
<accession>A0A1B0FC90</accession>
<feature type="compositionally biased region" description="Polar residues" evidence="5">
    <location>
        <begin position="68"/>
        <end position="80"/>
    </location>
</feature>
<dbReference type="EnsemblMetazoa" id="GMOY001167-RA">
    <property type="protein sequence ID" value="GMOY001167-PA"/>
    <property type="gene ID" value="GMOY001167"/>
</dbReference>
<dbReference type="EMBL" id="CCAG010007130">
    <property type="status" value="NOT_ANNOTATED_CDS"/>
    <property type="molecule type" value="Genomic_DNA"/>
</dbReference>
<keyword evidence="4" id="KW-0862">Zinc</keyword>
<evidence type="ECO:0000256" key="1">
    <source>
        <dbReference type="ARBA" id="ARBA00022723"/>
    </source>
</evidence>
<evidence type="ECO:0000256" key="5">
    <source>
        <dbReference type="SAM" id="MobiDB-lite"/>
    </source>
</evidence>
<keyword evidence="3" id="KW-0863">Zinc-finger</keyword>
<dbReference type="InterPro" id="IPR013087">
    <property type="entry name" value="Znf_C2H2_type"/>
</dbReference>